<evidence type="ECO:0008006" key="3">
    <source>
        <dbReference type="Google" id="ProtNLM"/>
    </source>
</evidence>
<proteinExistence type="predicted"/>
<gene>
    <name evidence="2" type="ORF">B2A_06236</name>
</gene>
<evidence type="ECO:0000313" key="2">
    <source>
        <dbReference type="EMBL" id="EQD53840.1"/>
    </source>
</evidence>
<protein>
    <recommendedName>
        <fullName evidence="3">Binding-protein-dependent transport system inner membrane component</fullName>
    </recommendedName>
</protein>
<keyword evidence="1" id="KW-0472">Membrane</keyword>
<dbReference type="EMBL" id="AUZZ01004391">
    <property type="protein sequence ID" value="EQD53840.1"/>
    <property type="molecule type" value="Genomic_DNA"/>
</dbReference>
<feature type="non-terminal residue" evidence="2">
    <location>
        <position position="114"/>
    </location>
</feature>
<comment type="caution">
    <text evidence="2">The sequence shown here is derived from an EMBL/GenBank/DDBJ whole genome shotgun (WGS) entry which is preliminary data.</text>
</comment>
<reference evidence="2" key="2">
    <citation type="journal article" date="2014" name="ISME J.">
        <title>Microbial stratification in low pH oxic and suboxic macroscopic growths along an acid mine drainage.</title>
        <authorList>
            <person name="Mendez-Garcia C."/>
            <person name="Mesa V."/>
            <person name="Sprenger R.R."/>
            <person name="Richter M."/>
            <person name="Diez M.S."/>
            <person name="Solano J."/>
            <person name="Bargiela R."/>
            <person name="Golyshina O.V."/>
            <person name="Manteca A."/>
            <person name="Ramos J.L."/>
            <person name="Gallego J.R."/>
            <person name="Llorente I."/>
            <person name="Martins Dos Santos V.A."/>
            <person name="Jensen O.N."/>
            <person name="Pelaez A.I."/>
            <person name="Sanchez J."/>
            <person name="Ferrer M."/>
        </authorList>
    </citation>
    <scope>NUCLEOTIDE SEQUENCE</scope>
</reference>
<dbReference type="AlphaFoldDB" id="T1BI79"/>
<evidence type="ECO:0000256" key="1">
    <source>
        <dbReference type="SAM" id="Phobius"/>
    </source>
</evidence>
<keyword evidence="1" id="KW-0812">Transmembrane</keyword>
<feature type="transmembrane region" description="Helical" evidence="1">
    <location>
        <begin position="86"/>
        <end position="110"/>
    </location>
</feature>
<name>T1BI79_9ZZZZ</name>
<feature type="transmembrane region" description="Helical" evidence="1">
    <location>
        <begin position="59"/>
        <end position="80"/>
    </location>
</feature>
<sequence>MIGVIASTGIFYIYDTNAYDLNPIPPTFHTVTGGIYPLGTNQEGQDLFAQFIQSFWTDWLLGVTIGIATLAVALLAAMVIGYKGGAVGSVFEVVSLSVYLIPGLALLISLQSVV</sequence>
<keyword evidence="1" id="KW-1133">Transmembrane helix</keyword>
<accession>T1BI79</accession>
<organism evidence="2">
    <name type="scientific">mine drainage metagenome</name>
    <dbReference type="NCBI Taxonomy" id="410659"/>
    <lineage>
        <taxon>unclassified sequences</taxon>
        <taxon>metagenomes</taxon>
        <taxon>ecological metagenomes</taxon>
    </lineage>
</organism>
<reference evidence="2" key="1">
    <citation type="submission" date="2013-08" db="EMBL/GenBank/DDBJ databases">
        <authorList>
            <person name="Mendez C."/>
            <person name="Richter M."/>
            <person name="Ferrer M."/>
            <person name="Sanchez J."/>
        </authorList>
    </citation>
    <scope>NUCLEOTIDE SEQUENCE</scope>
</reference>